<evidence type="ECO:0000259" key="3">
    <source>
        <dbReference type="PROSITE" id="PS51160"/>
    </source>
</evidence>
<sequence length="205" mass="22762">MSLPSSSLLANSLFISHKHFIRKSQTCQQCQTRILLSKLTQNVVIDKHRGSTKPISFKFPFLLLPLCIGWSSSLSFSSCFALSCSPFHILPRFQSPPLSSPMSSLSSEQNSGHDAKTVRAVIKGRVQGVFYRDWTVENAKELGLKGWVQNRRDGTVEALFSGSPEKVQEMEQRCRRGPPSAIVTGLDVFPCDDDPGTGFERKQTA</sequence>
<reference evidence="4 5" key="1">
    <citation type="journal article" date="2017" name="Genome Biol.">
        <title>New reference genome sequences of hot pepper reveal the massive evolution of plant disease-resistance genes by retroduplication.</title>
        <authorList>
            <person name="Kim S."/>
            <person name="Park J."/>
            <person name="Yeom S.I."/>
            <person name="Kim Y.M."/>
            <person name="Seo E."/>
            <person name="Kim K.T."/>
            <person name="Kim M.S."/>
            <person name="Lee J.M."/>
            <person name="Cheong K."/>
            <person name="Shin H.S."/>
            <person name="Kim S.B."/>
            <person name="Han K."/>
            <person name="Lee J."/>
            <person name="Park M."/>
            <person name="Lee H.A."/>
            <person name="Lee H.Y."/>
            <person name="Lee Y."/>
            <person name="Oh S."/>
            <person name="Lee J.H."/>
            <person name="Choi E."/>
            <person name="Choi E."/>
            <person name="Lee S.E."/>
            <person name="Jeon J."/>
            <person name="Kim H."/>
            <person name="Choi G."/>
            <person name="Song H."/>
            <person name="Lee J."/>
            <person name="Lee S.C."/>
            <person name="Kwon J.K."/>
            <person name="Lee H.Y."/>
            <person name="Koo N."/>
            <person name="Hong Y."/>
            <person name="Kim R.W."/>
            <person name="Kang W.H."/>
            <person name="Huh J.H."/>
            <person name="Kang B.C."/>
            <person name="Yang T.J."/>
            <person name="Lee Y.H."/>
            <person name="Bennetzen J.L."/>
            <person name="Choi D."/>
        </authorList>
    </citation>
    <scope>NUCLEOTIDE SEQUENCE [LARGE SCALE GENOMIC DNA]</scope>
    <source>
        <strain evidence="5">cv. PBC81</strain>
    </source>
</reference>
<evidence type="ECO:0000313" key="5">
    <source>
        <dbReference type="Proteomes" id="UP000224567"/>
    </source>
</evidence>
<accession>A0A2G2VX36</accession>
<gene>
    <name evidence="4" type="ORF">CQW23_21117</name>
</gene>
<evidence type="ECO:0000313" key="4">
    <source>
        <dbReference type="EMBL" id="PHT37544.1"/>
    </source>
</evidence>
<dbReference type="Gene3D" id="3.30.70.100">
    <property type="match status" value="1"/>
</dbReference>
<dbReference type="OrthoDB" id="7961613at2759"/>
<dbReference type="PRINTS" id="PR00112">
    <property type="entry name" value="ACYLPHPHTASE"/>
</dbReference>
<dbReference type="PANTHER" id="PTHR47268:SF4">
    <property type="entry name" value="ACYLPHOSPHATASE"/>
    <property type="match status" value="1"/>
</dbReference>
<name>A0A2G2VX36_CAPBA</name>
<reference evidence="5" key="2">
    <citation type="journal article" date="2017" name="J. Anim. Genet.">
        <title>Multiple reference genome sequences of hot pepper reveal the massive evolution of plant disease resistance genes by retroduplication.</title>
        <authorList>
            <person name="Kim S."/>
            <person name="Park J."/>
            <person name="Yeom S.-I."/>
            <person name="Kim Y.-M."/>
            <person name="Seo E."/>
            <person name="Kim K.-T."/>
            <person name="Kim M.-S."/>
            <person name="Lee J.M."/>
            <person name="Cheong K."/>
            <person name="Shin H.-S."/>
            <person name="Kim S.-B."/>
            <person name="Han K."/>
            <person name="Lee J."/>
            <person name="Park M."/>
            <person name="Lee H.-A."/>
            <person name="Lee H.-Y."/>
            <person name="Lee Y."/>
            <person name="Oh S."/>
            <person name="Lee J.H."/>
            <person name="Choi E."/>
            <person name="Choi E."/>
            <person name="Lee S.E."/>
            <person name="Jeon J."/>
            <person name="Kim H."/>
            <person name="Choi G."/>
            <person name="Song H."/>
            <person name="Lee J."/>
            <person name="Lee S.-C."/>
            <person name="Kwon J.-K."/>
            <person name="Lee H.-Y."/>
            <person name="Koo N."/>
            <person name="Hong Y."/>
            <person name="Kim R.W."/>
            <person name="Kang W.-H."/>
            <person name="Huh J.H."/>
            <person name="Kang B.-C."/>
            <person name="Yang T.-J."/>
            <person name="Lee Y.-H."/>
            <person name="Bennetzen J.L."/>
            <person name="Choi D."/>
        </authorList>
    </citation>
    <scope>NUCLEOTIDE SEQUENCE [LARGE SCALE GENOMIC DNA]</scope>
    <source>
        <strain evidence="5">cv. PBC81</strain>
    </source>
</reference>
<comment type="catalytic activity">
    <reaction evidence="1">
        <text>an acyl phosphate + H2O = a carboxylate + phosphate + H(+)</text>
        <dbReference type="Rhea" id="RHEA:14965"/>
        <dbReference type="ChEBI" id="CHEBI:15377"/>
        <dbReference type="ChEBI" id="CHEBI:15378"/>
        <dbReference type="ChEBI" id="CHEBI:29067"/>
        <dbReference type="ChEBI" id="CHEBI:43474"/>
        <dbReference type="ChEBI" id="CHEBI:59918"/>
        <dbReference type="EC" id="3.6.1.7"/>
    </reaction>
</comment>
<keyword evidence="1" id="KW-0378">Hydrolase</keyword>
<evidence type="ECO:0000256" key="1">
    <source>
        <dbReference type="PROSITE-ProRule" id="PRU00520"/>
    </source>
</evidence>
<dbReference type="STRING" id="33114.A0A2G2VX36"/>
<dbReference type="Proteomes" id="UP000224567">
    <property type="component" value="Unassembled WGS sequence"/>
</dbReference>
<comment type="caution">
    <text evidence="4">The sequence shown here is derived from an EMBL/GenBank/DDBJ whole genome shotgun (WGS) entry which is preliminary data.</text>
</comment>
<protein>
    <recommendedName>
        <fullName evidence="1">acylphosphatase</fullName>
        <ecNumber evidence="1">3.6.1.7</ecNumber>
    </recommendedName>
</protein>
<dbReference type="EMBL" id="MLFT02000009">
    <property type="protein sequence ID" value="PHT37544.1"/>
    <property type="molecule type" value="Genomic_DNA"/>
</dbReference>
<dbReference type="InterPro" id="IPR001792">
    <property type="entry name" value="Acylphosphatase-like_dom"/>
</dbReference>
<dbReference type="InterPro" id="IPR036046">
    <property type="entry name" value="Acylphosphatase-like_dom_sf"/>
</dbReference>
<dbReference type="PROSITE" id="PS00151">
    <property type="entry name" value="ACYLPHOSPHATASE_2"/>
    <property type="match status" value="1"/>
</dbReference>
<dbReference type="Pfam" id="PF00708">
    <property type="entry name" value="Acylphosphatase"/>
    <property type="match status" value="1"/>
</dbReference>
<keyword evidence="5" id="KW-1185">Reference proteome</keyword>
<comment type="similarity">
    <text evidence="2">Belongs to the acylphosphatase family.</text>
</comment>
<dbReference type="InterPro" id="IPR017968">
    <property type="entry name" value="Acylphosphatase_CS"/>
</dbReference>
<dbReference type="GO" id="GO:0003998">
    <property type="term" value="F:acylphosphatase activity"/>
    <property type="evidence" value="ECO:0007669"/>
    <property type="project" value="UniProtKB-EC"/>
</dbReference>
<evidence type="ECO:0000256" key="2">
    <source>
        <dbReference type="RuleBase" id="RU004168"/>
    </source>
</evidence>
<dbReference type="EC" id="3.6.1.7" evidence="1"/>
<organism evidence="4 5">
    <name type="scientific">Capsicum baccatum</name>
    <name type="common">Peruvian pepper</name>
    <dbReference type="NCBI Taxonomy" id="33114"/>
    <lineage>
        <taxon>Eukaryota</taxon>
        <taxon>Viridiplantae</taxon>
        <taxon>Streptophyta</taxon>
        <taxon>Embryophyta</taxon>
        <taxon>Tracheophyta</taxon>
        <taxon>Spermatophyta</taxon>
        <taxon>Magnoliopsida</taxon>
        <taxon>eudicotyledons</taxon>
        <taxon>Gunneridae</taxon>
        <taxon>Pentapetalae</taxon>
        <taxon>asterids</taxon>
        <taxon>lamiids</taxon>
        <taxon>Solanales</taxon>
        <taxon>Solanaceae</taxon>
        <taxon>Solanoideae</taxon>
        <taxon>Capsiceae</taxon>
        <taxon>Capsicum</taxon>
    </lineage>
</organism>
<dbReference type="PANTHER" id="PTHR47268">
    <property type="entry name" value="ACYLPHOSPHATASE"/>
    <property type="match status" value="1"/>
</dbReference>
<dbReference type="PROSITE" id="PS51160">
    <property type="entry name" value="ACYLPHOSPHATASE_3"/>
    <property type="match status" value="1"/>
</dbReference>
<dbReference type="SUPFAM" id="SSF54975">
    <property type="entry name" value="Acylphosphatase/BLUF domain-like"/>
    <property type="match status" value="1"/>
</dbReference>
<feature type="domain" description="Acylphosphatase-like" evidence="3">
    <location>
        <begin position="117"/>
        <end position="203"/>
    </location>
</feature>
<feature type="active site" evidence="1">
    <location>
        <position position="132"/>
    </location>
</feature>
<dbReference type="InterPro" id="IPR020456">
    <property type="entry name" value="Acylphosphatase"/>
</dbReference>
<dbReference type="AlphaFoldDB" id="A0A2G2VX36"/>
<feature type="active site" evidence="1">
    <location>
        <position position="150"/>
    </location>
</feature>
<proteinExistence type="inferred from homology"/>